<dbReference type="CDD" id="cd02968">
    <property type="entry name" value="SCO"/>
    <property type="match status" value="1"/>
</dbReference>
<evidence type="ECO:0000313" key="6">
    <source>
        <dbReference type="EMBL" id="HBQ47443.1"/>
    </source>
</evidence>
<feature type="binding site" evidence="3">
    <location>
        <position position="62"/>
    </location>
    <ligand>
        <name>Cu cation</name>
        <dbReference type="ChEBI" id="CHEBI:23378"/>
    </ligand>
</feature>
<dbReference type="EMBL" id="DOGS01000023">
    <property type="protein sequence ID" value="HBQ47443.1"/>
    <property type="molecule type" value="Genomic_DNA"/>
</dbReference>
<dbReference type="FunFam" id="3.40.30.10:FF:000013">
    <property type="entry name" value="Blast:Protein SCO1 homolog, mitochondrial"/>
    <property type="match status" value="1"/>
</dbReference>
<gene>
    <name evidence="6" type="ORF">DD728_00925</name>
</gene>
<dbReference type="AlphaFoldDB" id="A0A356W2D5"/>
<organism evidence="6 7">
    <name type="scientific">Hyphomonas atlantica</name>
    <dbReference type="NCBI Taxonomy" id="1280948"/>
    <lineage>
        <taxon>Bacteria</taxon>
        <taxon>Pseudomonadati</taxon>
        <taxon>Pseudomonadota</taxon>
        <taxon>Alphaproteobacteria</taxon>
        <taxon>Hyphomonadales</taxon>
        <taxon>Hyphomonadaceae</taxon>
        <taxon>Hyphomonas</taxon>
    </lineage>
</organism>
<evidence type="ECO:0000256" key="1">
    <source>
        <dbReference type="ARBA" id="ARBA00010996"/>
    </source>
</evidence>
<dbReference type="Proteomes" id="UP000263957">
    <property type="component" value="Unassembled WGS sequence"/>
</dbReference>
<keyword evidence="4" id="KW-1015">Disulfide bond</keyword>
<dbReference type="InterPro" id="IPR036249">
    <property type="entry name" value="Thioredoxin-like_sf"/>
</dbReference>
<evidence type="ECO:0000256" key="2">
    <source>
        <dbReference type="ARBA" id="ARBA00023008"/>
    </source>
</evidence>
<dbReference type="Gene3D" id="3.40.30.10">
    <property type="entry name" value="Glutaredoxin"/>
    <property type="match status" value="1"/>
</dbReference>
<dbReference type="PANTHER" id="PTHR12151">
    <property type="entry name" value="ELECTRON TRANSPORT PROTIN SCO1/SENC FAMILY MEMBER"/>
    <property type="match status" value="1"/>
</dbReference>
<accession>A0A356W2D5</accession>
<dbReference type="GO" id="GO:0046872">
    <property type="term" value="F:metal ion binding"/>
    <property type="evidence" value="ECO:0007669"/>
    <property type="project" value="UniProtKB-KW"/>
</dbReference>
<sequence>MAVAGIVGWSTFKPEPPLPTARQLGQAMIKSQFTLTDHHGRNVTEQDFHGRWQLVFFGFTFCPDVCPTTLAVMAQVLDILGEDANKVAPMFITVDPERDTPEVLAEYVGAFHPDIVGLTGTPEQIKQAAKSFRVFYGKTERADAPGGYVMGHSGYMYLMTPDGSYDAVFSENLHPPEKIAAEIQRRLKNERIEK</sequence>
<proteinExistence type="inferred from homology"/>
<evidence type="ECO:0000259" key="5">
    <source>
        <dbReference type="PROSITE" id="PS51352"/>
    </source>
</evidence>
<dbReference type="InterPro" id="IPR013766">
    <property type="entry name" value="Thioredoxin_domain"/>
</dbReference>
<dbReference type="InterPro" id="IPR003782">
    <property type="entry name" value="SCO1/SenC"/>
</dbReference>
<dbReference type="SUPFAM" id="SSF52833">
    <property type="entry name" value="Thioredoxin-like"/>
    <property type="match status" value="1"/>
</dbReference>
<evidence type="ECO:0000256" key="4">
    <source>
        <dbReference type="PIRSR" id="PIRSR603782-2"/>
    </source>
</evidence>
<comment type="similarity">
    <text evidence="1">Belongs to the SCO1/2 family.</text>
</comment>
<dbReference type="Pfam" id="PF02630">
    <property type="entry name" value="SCO1-SenC"/>
    <property type="match status" value="1"/>
</dbReference>
<name>A0A356W2D5_9PROT</name>
<comment type="caution">
    <text evidence="6">The sequence shown here is derived from an EMBL/GenBank/DDBJ whole genome shotgun (WGS) entry which is preliminary data.</text>
</comment>
<feature type="domain" description="Thioredoxin" evidence="5">
    <location>
        <begin position="9"/>
        <end position="192"/>
    </location>
</feature>
<dbReference type="PROSITE" id="PS51352">
    <property type="entry name" value="THIOREDOXIN_2"/>
    <property type="match status" value="1"/>
</dbReference>
<keyword evidence="3" id="KW-0479">Metal-binding</keyword>
<feature type="binding site" evidence="3">
    <location>
        <position position="66"/>
    </location>
    <ligand>
        <name>Cu cation</name>
        <dbReference type="ChEBI" id="CHEBI:23378"/>
    </ligand>
</feature>
<evidence type="ECO:0000313" key="7">
    <source>
        <dbReference type="Proteomes" id="UP000263957"/>
    </source>
</evidence>
<evidence type="ECO:0000256" key="3">
    <source>
        <dbReference type="PIRSR" id="PIRSR603782-1"/>
    </source>
</evidence>
<feature type="disulfide bond" description="Redox-active" evidence="4">
    <location>
        <begin position="62"/>
        <end position="66"/>
    </location>
</feature>
<reference evidence="6 7" key="1">
    <citation type="journal article" date="2018" name="Nat. Biotechnol.">
        <title>A standardized bacterial taxonomy based on genome phylogeny substantially revises the tree of life.</title>
        <authorList>
            <person name="Parks D.H."/>
            <person name="Chuvochina M."/>
            <person name="Waite D.W."/>
            <person name="Rinke C."/>
            <person name="Skarshewski A."/>
            <person name="Chaumeil P.A."/>
            <person name="Hugenholtz P."/>
        </authorList>
    </citation>
    <scope>NUCLEOTIDE SEQUENCE [LARGE SCALE GENOMIC DNA]</scope>
    <source>
        <strain evidence="6">UBA10378</strain>
    </source>
</reference>
<dbReference type="PANTHER" id="PTHR12151:SF25">
    <property type="entry name" value="LINALOOL DEHYDRATASE_ISOMERASE DOMAIN-CONTAINING PROTEIN"/>
    <property type="match status" value="1"/>
</dbReference>
<keyword evidence="2 3" id="KW-0186">Copper</keyword>
<protein>
    <submittedName>
        <fullName evidence="6">SCO family protein</fullName>
    </submittedName>
</protein>
<feature type="binding site" evidence="3">
    <location>
        <position position="152"/>
    </location>
    <ligand>
        <name>Cu cation</name>
        <dbReference type="ChEBI" id="CHEBI:23378"/>
    </ligand>
</feature>